<name>A0A6A6SIV3_9PLEO</name>
<organism evidence="1 2">
    <name type="scientific">Massarina eburnea CBS 473.64</name>
    <dbReference type="NCBI Taxonomy" id="1395130"/>
    <lineage>
        <taxon>Eukaryota</taxon>
        <taxon>Fungi</taxon>
        <taxon>Dikarya</taxon>
        <taxon>Ascomycota</taxon>
        <taxon>Pezizomycotina</taxon>
        <taxon>Dothideomycetes</taxon>
        <taxon>Pleosporomycetidae</taxon>
        <taxon>Pleosporales</taxon>
        <taxon>Massarineae</taxon>
        <taxon>Massarinaceae</taxon>
        <taxon>Massarina</taxon>
    </lineage>
</organism>
<dbReference type="EMBL" id="MU006776">
    <property type="protein sequence ID" value="KAF2646583.1"/>
    <property type="molecule type" value="Genomic_DNA"/>
</dbReference>
<dbReference type="Proteomes" id="UP000799753">
    <property type="component" value="Unassembled WGS sequence"/>
</dbReference>
<dbReference type="AlphaFoldDB" id="A0A6A6SIV3"/>
<protein>
    <submittedName>
        <fullName evidence="1">Uncharacterized protein</fullName>
    </submittedName>
</protein>
<evidence type="ECO:0000313" key="2">
    <source>
        <dbReference type="Proteomes" id="UP000799753"/>
    </source>
</evidence>
<proteinExistence type="predicted"/>
<reference evidence="1" key="1">
    <citation type="journal article" date="2020" name="Stud. Mycol.">
        <title>101 Dothideomycetes genomes: a test case for predicting lifestyles and emergence of pathogens.</title>
        <authorList>
            <person name="Haridas S."/>
            <person name="Albert R."/>
            <person name="Binder M."/>
            <person name="Bloem J."/>
            <person name="Labutti K."/>
            <person name="Salamov A."/>
            <person name="Andreopoulos B."/>
            <person name="Baker S."/>
            <person name="Barry K."/>
            <person name="Bills G."/>
            <person name="Bluhm B."/>
            <person name="Cannon C."/>
            <person name="Castanera R."/>
            <person name="Culley D."/>
            <person name="Daum C."/>
            <person name="Ezra D."/>
            <person name="Gonzalez J."/>
            <person name="Henrissat B."/>
            <person name="Kuo A."/>
            <person name="Liang C."/>
            <person name="Lipzen A."/>
            <person name="Lutzoni F."/>
            <person name="Magnuson J."/>
            <person name="Mondo S."/>
            <person name="Nolan M."/>
            <person name="Ohm R."/>
            <person name="Pangilinan J."/>
            <person name="Park H.-J."/>
            <person name="Ramirez L."/>
            <person name="Alfaro M."/>
            <person name="Sun H."/>
            <person name="Tritt A."/>
            <person name="Yoshinaga Y."/>
            <person name="Zwiers L.-H."/>
            <person name="Turgeon B."/>
            <person name="Goodwin S."/>
            <person name="Spatafora J."/>
            <person name="Crous P."/>
            <person name="Grigoriev I."/>
        </authorList>
    </citation>
    <scope>NUCLEOTIDE SEQUENCE</scope>
    <source>
        <strain evidence="1">CBS 473.64</strain>
    </source>
</reference>
<keyword evidence="2" id="KW-1185">Reference proteome</keyword>
<evidence type="ECO:0000313" key="1">
    <source>
        <dbReference type="EMBL" id="KAF2646583.1"/>
    </source>
</evidence>
<gene>
    <name evidence="1" type="ORF">P280DRAFT_14413</name>
</gene>
<accession>A0A6A6SIV3</accession>
<sequence length="89" mass="10116">MVGMNLISRLWRILTVSRGIFNDECSVLSYVLTVLSRWEQSRDETMRPFSRPTHARDLRVEPGHPKTDFATTFLLSLLQALLSGPKGVV</sequence>